<dbReference type="eggNOG" id="ENOG502QW19">
    <property type="taxonomic scope" value="Eukaryota"/>
</dbReference>
<reference evidence="4" key="1">
    <citation type="journal article" date="2015" name="Nat. Plants">
        <title>Genome expansion of Arabis alpina linked with retrotransposition and reduced symmetric DNA methylation.</title>
        <authorList>
            <person name="Willing E.M."/>
            <person name="Rawat V."/>
            <person name="Mandakova T."/>
            <person name="Maumus F."/>
            <person name="James G.V."/>
            <person name="Nordstroem K.J."/>
            <person name="Becker C."/>
            <person name="Warthmann N."/>
            <person name="Chica C."/>
            <person name="Szarzynska B."/>
            <person name="Zytnicki M."/>
            <person name="Albani M.C."/>
            <person name="Kiefer C."/>
            <person name="Bergonzi S."/>
            <person name="Castaings L."/>
            <person name="Mateos J.L."/>
            <person name="Berns M.C."/>
            <person name="Bujdoso N."/>
            <person name="Piofczyk T."/>
            <person name="de Lorenzo L."/>
            <person name="Barrero-Sicilia C."/>
            <person name="Mateos I."/>
            <person name="Piednoel M."/>
            <person name="Hagmann J."/>
            <person name="Chen-Min-Tao R."/>
            <person name="Iglesias-Fernandez R."/>
            <person name="Schuster S.C."/>
            <person name="Alonso-Blanco C."/>
            <person name="Roudier F."/>
            <person name="Carbonero P."/>
            <person name="Paz-Ares J."/>
            <person name="Davis S.J."/>
            <person name="Pecinka A."/>
            <person name="Quesneville H."/>
            <person name="Colot V."/>
            <person name="Lysak M.A."/>
            <person name="Weigel D."/>
            <person name="Coupland G."/>
            <person name="Schneeberger K."/>
        </authorList>
    </citation>
    <scope>NUCLEOTIDE SEQUENCE [LARGE SCALE GENOMIC DNA]</scope>
    <source>
        <strain evidence="4">cv. Pajares</strain>
    </source>
</reference>
<comment type="similarity">
    <text evidence="1">Belongs to the 'GDSL' lipolytic enzyme family.</text>
</comment>
<name>A0A087HPT8_ARAAL</name>
<organism evidence="3 4">
    <name type="scientific">Arabis alpina</name>
    <name type="common">Alpine rock-cress</name>
    <dbReference type="NCBI Taxonomy" id="50452"/>
    <lineage>
        <taxon>Eukaryota</taxon>
        <taxon>Viridiplantae</taxon>
        <taxon>Streptophyta</taxon>
        <taxon>Embryophyta</taxon>
        <taxon>Tracheophyta</taxon>
        <taxon>Spermatophyta</taxon>
        <taxon>Magnoliopsida</taxon>
        <taxon>eudicotyledons</taxon>
        <taxon>Gunneridae</taxon>
        <taxon>Pentapetalae</taxon>
        <taxon>rosids</taxon>
        <taxon>malvids</taxon>
        <taxon>Brassicales</taxon>
        <taxon>Brassicaceae</taxon>
        <taxon>Arabideae</taxon>
        <taxon>Arabis</taxon>
    </lineage>
</organism>
<evidence type="ECO:0000313" key="3">
    <source>
        <dbReference type="EMBL" id="KFK44140.1"/>
    </source>
</evidence>
<accession>A0A087HPT8</accession>
<keyword evidence="4" id="KW-1185">Reference proteome</keyword>
<dbReference type="Gene3D" id="3.40.50.1110">
    <property type="entry name" value="SGNH hydrolase"/>
    <property type="match status" value="1"/>
</dbReference>
<dbReference type="Pfam" id="PF00657">
    <property type="entry name" value="Lipase_GDSL"/>
    <property type="match status" value="1"/>
</dbReference>
<dbReference type="GO" id="GO:0006629">
    <property type="term" value="P:lipid metabolic process"/>
    <property type="evidence" value="ECO:0007669"/>
    <property type="project" value="InterPro"/>
</dbReference>
<evidence type="ECO:0000313" key="4">
    <source>
        <dbReference type="Proteomes" id="UP000029120"/>
    </source>
</evidence>
<keyword evidence="2" id="KW-0472">Membrane</keyword>
<dbReference type="Proteomes" id="UP000029120">
    <property type="component" value="Chromosome 1"/>
</dbReference>
<keyword evidence="2" id="KW-1133">Transmembrane helix</keyword>
<dbReference type="PANTHER" id="PTHR45642">
    <property type="entry name" value="GDSL ESTERASE/LIPASE EXL3"/>
    <property type="match status" value="1"/>
</dbReference>
<protein>
    <submittedName>
        <fullName evidence="3">Uncharacterized protein</fullName>
    </submittedName>
</protein>
<feature type="transmembrane region" description="Helical" evidence="2">
    <location>
        <begin position="7"/>
        <end position="29"/>
    </location>
</feature>
<dbReference type="AlphaFoldDB" id="A0A087HPT8"/>
<sequence length="388" mass="43490">MKQYWLIYSRLIGCVFILLSSFCIFFTTVTHSEVIHHQRIWSWPPPESGPGPPPGPSPQNKTTPAVLFFGDSILDTGNNNDLLTTEMKCDFRPYGMNFPSGVATGRFSDGKVASDYISELFGVKSIVPAYLDPKIQPEDLLTGVSFASGGSGYYHMTPKISRVWSMLKQLTWFQQYIERVKRLVGQEKTDHLLTKGLAVVVAGSNDLFITYYGQGAQWLIYDVDHFTSMMATSAASFVMQLYGYGVKQIAVIGTPPLGCVPSQRTVKGGLPRNCAQDLNYASQLFNAKLSIALDQLAKTLPNSNLIYIDIYSPFSQIIENPQDYGFEEIKKGCCGTGLLEVGPLCNRFTPFVCSNVSSYLFWDSFHPTQRFYKILVKLLFDKYIHRLD</sequence>
<evidence type="ECO:0000256" key="2">
    <source>
        <dbReference type="SAM" id="Phobius"/>
    </source>
</evidence>
<dbReference type="InterPro" id="IPR036514">
    <property type="entry name" value="SGNH_hydro_sf"/>
</dbReference>
<dbReference type="OMA" id="QYWLLRF"/>
<dbReference type="InterPro" id="IPR050592">
    <property type="entry name" value="GDSL_lipolytic_enzyme"/>
</dbReference>
<dbReference type="PROSITE" id="PS01098">
    <property type="entry name" value="LIPASE_GDSL_SER"/>
    <property type="match status" value="1"/>
</dbReference>
<proteinExistence type="inferred from homology"/>
<dbReference type="CDD" id="cd01837">
    <property type="entry name" value="SGNH_plant_lipase_like"/>
    <property type="match status" value="1"/>
</dbReference>
<dbReference type="OrthoDB" id="1600564at2759"/>
<gene>
    <name evidence="3" type="ordered locus">AALP_Aa1g220300</name>
</gene>
<dbReference type="InterPro" id="IPR035669">
    <property type="entry name" value="SGNH_plant_lipase-like"/>
</dbReference>
<dbReference type="EMBL" id="CM002869">
    <property type="protein sequence ID" value="KFK44140.1"/>
    <property type="molecule type" value="Genomic_DNA"/>
</dbReference>
<dbReference type="FunFam" id="3.40.50.1110:FF:000003">
    <property type="entry name" value="GDSL esterase/lipase APG"/>
    <property type="match status" value="1"/>
</dbReference>
<dbReference type="Gramene" id="KFK44140">
    <property type="protein sequence ID" value="KFK44140"/>
    <property type="gene ID" value="AALP_AA1G220300"/>
</dbReference>
<dbReference type="GO" id="GO:0016298">
    <property type="term" value="F:lipase activity"/>
    <property type="evidence" value="ECO:0007669"/>
    <property type="project" value="InterPro"/>
</dbReference>
<dbReference type="SUPFAM" id="SSF52266">
    <property type="entry name" value="SGNH hydrolase"/>
    <property type="match status" value="1"/>
</dbReference>
<keyword evidence="2" id="KW-0812">Transmembrane</keyword>
<evidence type="ECO:0000256" key="1">
    <source>
        <dbReference type="ARBA" id="ARBA00008668"/>
    </source>
</evidence>
<dbReference type="InterPro" id="IPR008265">
    <property type="entry name" value="Lipase_GDSL_AS"/>
</dbReference>
<dbReference type="PANTHER" id="PTHR45642:SF53">
    <property type="entry name" value="GDSL-LIKE LIPASE_ACYLHYDROLASE SUPERFAMILY PROTEIN"/>
    <property type="match status" value="1"/>
</dbReference>
<dbReference type="InterPro" id="IPR001087">
    <property type="entry name" value="GDSL"/>
</dbReference>